<evidence type="ECO:0000313" key="1">
    <source>
        <dbReference type="EMBL" id="KQK73855.1"/>
    </source>
</evidence>
<proteinExistence type="predicted"/>
<sequence>MILWFLYPQFKPGSLVVKKKEKKDEGQIDRTDMGSVSTSERTGEYVIIMCYEGYAQMLPQLGQQRYSLAALALQ</sequence>
<name>A0A0Q3LU02_AMAAE</name>
<comment type="caution">
    <text evidence="1">The sequence shown here is derived from an EMBL/GenBank/DDBJ whole genome shotgun (WGS) entry which is preliminary data.</text>
</comment>
<gene>
    <name evidence="1" type="ORF">AAES_163298</name>
</gene>
<accession>A0A0Q3LU02</accession>
<reference evidence="1 2" key="1">
    <citation type="submission" date="2015-10" db="EMBL/GenBank/DDBJ databases">
        <authorList>
            <person name="Gilbert D.G."/>
        </authorList>
    </citation>
    <scope>NUCLEOTIDE SEQUENCE [LARGE SCALE GENOMIC DNA]</scope>
    <source>
        <strain evidence="1">FVVF132</strain>
    </source>
</reference>
<dbReference type="EMBL" id="LMAW01003131">
    <property type="protein sequence ID" value="KQK73855.1"/>
    <property type="molecule type" value="Genomic_DNA"/>
</dbReference>
<organism evidence="1 2">
    <name type="scientific">Amazona aestiva</name>
    <name type="common">Blue-fronted Amazon parrot</name>
    <dbReference type="NCBI Taxonomy" id="12930"/>
    <lineage>
        <taxon>Eukaryota</taxon>
        <taxon>Metazoa</taxon>
        <taxon>Chordata</taxon>
        <taxon>Craniata</taxon>
        <taxon>Vertebrata</taxon>
        <taxon>Euteleostomi</taxon>
        <taxon>Archelosauria</taxon>
        <taxon>Archosauria</taxon>
        <taxon>Dinosauria</taxon>
        <taxon>Saurischia</taxon>
        <taxon>Theropoda</taxon>
        <taxon>Coelurosauria</taxon>
        <taxon>Aves</taxon>
        <taxon>Neognathae</taxon>
        <taxon>Neoaves</taxon>
        <taxon>Telluraves</taxon>
        <taxon>Australaves</taxon>
        <taxon>Psittaciformes</taxon>
        <taxon>Psittacidae</taxon>
        <taxon>Amazona</taxon>
    </lineage>
</organism>
<keyword evidence="2" id="KW-1185">Reference proteome</keyword>
<dbReference type="Proteomes" id="UP000051836">
    <property type="component" value="Unassembled WGS sequence"/>
</dbReference>
<protein>
    <submittedName>
        <fullName evidence="1">Uncharacterized protein</fullName>
    </submittedName>
</protein>
<evidence type="ECO:0000313" key="2">
    <source>
        <dbReference type="Proteomes" id="UP000051836"/>
    </source>
</evidence>
<dbReference type="AlphaFoldDB" id="A0A0Q3LU02"/>